<name>A4BQP7_9GAMM</name>
<dbReference type="GO" id="GO:0008270">
    <property type="term" value="F:zinc ion binding"/>
    <property type="evidence" value="ECO:0007669"/>
    <property type="project" value="InterPro"/>
</dbReference>
<dbReference type="Gene3D" id="3.40.390.10">
    <property type="entry name" value="Collagenase (Catalytic Domain)"/>
    <property type="match status" value="1"/>
</dbReference>
<dbReference type="SUPFAM" id="SSF55486">
    <property type="entry name" value="Metalloproteases ('zincins'), catalytic domain"/>
    <property type="match status" value="1"/>
</dbReference>
<dbReference type="OrthoDB" id="733404at2"/>
<dbReference type="InterPro" id="IPR001506">
    <property type="entry name" value="Peptidase_M12A"/>
</dbReference>
<feature type="domain" description="Peptidase metallopeptidase" evidence="2">
    <location>
        <begin position="71"/>
        <end position="223"/>
    </location>
</feature>
<reference evidence="3 4" key="1">
    <citation type="submission" date="2006-02" db="EMBL/GenBank/DDBJ databases">
        <authorList>
            <person name="Waterbury J."/>
            <person name="Ferriera S."/>
            <person name="Johnson J."/>
            <person name="Kravitz S."/>
            <person name="Halpern A."/>
            <person name="Remington K."/>
            <person name="Beeson K."/>
            <person name="Tran B."/>
            <person name="Rogers Y.-H."/>
            <person name="Friedman R."/>
            <person name="Venter J.C."/>
        </authorList>
    </citation>
    <scope>NUCLEOTIDE SEQUENCE [LARGE SCALE GENOMIC DNA]</scope>
    <source>
        <strain evidence="3 4">Nb-231</strain>
    </source>
</reference>
<proteinExistence type="predicted"/>
<dbReference type="AlphaFoldDB" id="A4BQP7"/>
<comment type="caution">
    <text evidence="3">The sequence shown here is derived from an EMBL/GenBank/DDBJ whole genome shotgun (WGS) entry which is preliminary data.</text>
</comment>
<evidence type="ECO:0000259" key="2">
    <source>
        <dbReference type="SMART" id="SM00235"/>
    </source>
</evidence>
<dbReference type="SMART" id="SM00235">
    <property type="entry name" value="ZnMc"/>
    <property type="match status" value="1"/>
</dbReference>
<evidence type="ECO:0000313" key="3">
    <source>
        <dbReference type="EMBL" id="EAR21897.1"/>
    </source>
</evidence>
<dbReference type="GO" id="GO:0006508">
    <property type="term" value="P:proteolysis"/>
    <property type="evidence" value="ECO:0007669"/>
    <property type="project" value="InterPro"/>
</dbReference>
<protein>
    <submittedName>
        <fullName evidence="3">Regulatory protein</fullName>
    </submittedName>
</protein>
<dbReference type="CDD" id="cd04327">
    <property type="entry name" value="ZnMc_MMP_like_3"/>
    <property type="match status" value="1"/>
</dbReference>
<dbReference type="GO" id="GO:0004222">
    <property type="term" value="F:metalloendopeptidase activity"/>
    <property type="evidence" value="ECO:0007669"/>
    <property type="project" value="InterPro"/>
</dbReference>
<gene>
    <name evidence="3" type="ORF">NB231_05901</name>
</gene>
<evidence type="ECO:0000313" key="4">
    <source>
        <dbReference type="Proteomes" id="UP000003374"/>
    </source>
</evidence>
<accession>A4BQP7</accession>
<dbReference type="PANTHER" id="PTHR10127:SF850">
    <property type="entry name" value="METALLOENDOPEPTIDASE"/>
    <property type="match status" value="1"/>
</dbReference>
<dbReference type="eggNOG" id="COG5549">
    <property type="taxonomic scope" value="Bacteria"/>
</dbReference>
<dbReference type="HOGENOM" id="CLU_873710_0_0_6"/>
<organism evidence="3 4">
    <name type="scientific">Nitrococcus mobilis Nb-231</name>
    <dbReference type="NCBI Taxonomy" id="314278"/>
    <lineage>
        <taxon>Bacteria</taxon>
        <taxon>Pseudomonadati</taxon>
        <taxon>Pseudomonadota</taxon>
        <taxon>Gammaproteobacteria</taxon>
        <taxon>Chromatiales</taxon>
        <taxon>Ectothiorhodospiraceae</taxon>
        <taxon>Nitrococcus</taxon>
    </lineage>
</organism>
<sequence length="386" mass="43897">MSVEKLKPLSKQIEKLASRLDRLEAQLRTGQRRPESTQENASERFCSLPEVPERTFERDVSLHRARLIRYLDKKWVNGTKLRYYFFKSGPFSGEDTQKALVREGFDVWKAVGIGIGFEEVADIGESEVRIGFLSGDGAWSYVGRDVIDIPGQSERTMNFGWDLTQDPRGVDTPVHEIGHTLGFPHEHQNPFAGIIWDEEAVYNYFGGPPNNWSRETTHHNVLKKLLPGAVEGSEWDPDSIMHYKFQAGLIEKPEEYQEGLTPQPGLSDSDIEEVRRLYPPQDDSSNPTLEPFKSEVLSLAPGEQKNFAVVPGVTREYTIQTFGASDTVMVLFEDQGGNLKFVDGDDDSGSHLNARIRARLYQGRRYILRIRLYFNFSAGDMAIMMW</sequence>
<feature type="coiled-coil region" evidence="1">
    <location>
        <begin position="6"/>
        <end position="33"/>
    </location>
</feature>
<keyword evidence="1" id="KW-0175">Coiled coil</keyword>
<dbReference type="Proteomes" id="UP000003374">
    <property type="component" value="Unassembled WGS sequence"/>
</dbReference>
<dbReference type="PANTHER" id="PTHR10127">
    <property type="entry name" value="DISCOIDIN, CUB, EGF, LAMININ , AND ZINC METALLOPROTEASE DOMAIN CONTAINING"/>
    <property type="match status" value="1"/>
</dbReference>
<dbReference type="InterPro" id="IPR024079">
    <property type="entry name" value="MetalloPept_cat_dom_sf"/>
</dbReference>
<keyword evidence="4" id="KW-1185">Reference proteome</keyword>
<evidence type="ECO:0000256" key="1">
    <source>
        <dbReference type="SAM" id="Coils"/>
    </source>
</evidence>
<dbReference type="STRING" id="314278.NB231_05901"/>
<dbReference type="Pfam" id="PF01400">
    <property type="entry name" value="Astacin"/>
    <property type="match status" value="1"/>
</dbReference>
<dbReference type="EMBL" id="AAOF01000005">
    <property type="protein sequence ID" value="EAR21897.1"/>
    <property type="molecule type" value="Genomic_DNA"/>
</dbReference>
<dbReference type="InterPro" id="IPR006026">
    <property type="entry name" value="Peptidase_Metallo"/>
</dbReference>